<keyword evidence="3" id="KW-1133">Transmembrane helix</keyword>
<dbReference type="PANTHER" id="PTHR12988:SF6">
    <property type="entry name" value="SPHINGOMYELIN PHOSPHODIESTERASE 4"/>
    <property type="match status" value="1"/>
</dbReference>
<comment type="subcellular location">
    <subcellularLocation>
        <location evidence="1">Membrane</location>
        <topology evidence="1">Single-pass membrane protein</topology>
    </subcellularLocation>
</comment>
<organism evidence="5 6">
    <name type="scientific">Cinara cedri</name>
    <dbReference type="NCBI Taxonomy" id="506608"/>
    <lineage>
        <taxon>Eukaryota</taxon>
        <taxon>Metazoa</taxon>
        <taxon>Ecdysozoa</taxon>
        <taxon>Arthropoda</taxon>
        <taxon>Hexapoda</taxon>
        <taxon>Insecta</taxon>
        <taxon>Pterygota</taxon>
        <taxon>Neoptera</taxon>
        <taxon>Paraneoptera</taxon>
        <taxon>Hemiptera</taxon>
        <taxon>Sternorrhyncha</taxon>
        <taxon>Aphidomorpha</taxon>
        <taxon>Aphidoidea</taxon>
        <taxon>Aphididae</taxon>
        <taxon>Lachninae</taxon>
        <taxon>Cinara</taxon>
    </lineage>
</organism>
<dbReference type="EMBL" id="CABPRJ010000497">
    <property type="protein sequence ID" value="VVC29694.1"/>
    <property type="molecule type" value="Genomic_DNA"/>
</dbReference>
<evidence type="ECO:0000256" key="3">
    <source>
        <dbReference type="ARBA" id="ARBA00022989"/>
    </source>
</evidence>
<dbReference type="GO" id="GO:0006685">
    <property type="term" value="P:sphingomyelin catabolic process"/>
    <property type="evidence" value="ECO:0007669"/>
    <property type="project" value="TreeGrafter"/>
</dbReference>
<dbReference type="GO" id="GO:0046475">
    <property type="term" value="P:glycerophospholipid catabolic process"/>
    <property type="evidence" value="ECO:0007669"/>
    <property type="project" value="TreeGrafter"/>
</dbReference>
<gene>
    <name evidence="5" type="ORF">CINCED_3A013736</name>
</gene>
<dbReference type="InterPro" id="IPR024129">
    <property type="entry name" value="Sphingomy_SMPD4"/>
</dbReference>
<dbReference type="OrthoDB" id="10251508at2759"/>
<reference evidence="5 6" key="1">
    <citation type="submission" date="2019-08" db="EMBL/GenBank/DDBJ databases">
        <authorList>
            <person name="Alioto T."/>
            <person name="Alioto T."/>
            <person name="Gomez Garrido J."/>
        </authorList>
    </citation>
    <scope>NUCLEOTIDE SEQUENCE [LARGE SCALE GENOMIC DNA]</scope>
</reference>
<dbReference type="Pfam" id="PF14724">
    <property type="entry name" value="mit_SMPDase"/>
    <property type="match status" value="2"/>
</dbReference>
<dbReference type="GO" id="GO:0050290">
    <property type="term" value="F:sphingomyelin phosphodiesterase D activity"/>
    <property type="evidence" value="ECO:0007669"/>
    <property type="project" value="InterPro"/>
</dbReference>
<evidence type="ECO:0000256" key="4">
    <source>
        <dbReference type="ARBA" id="ARBA00023136"/>
    </source>
</evidence>
<evidence type="ECO:0000313" key="5">
    <source>
        <dbReference type="EMBL" id="VVC29694.1"/>
    </source>
</evidence>
<accession>A0A5E4MK02</accession>
<evidence type="ECO:0000256" key="1">
    <source>
        <dbReference type="ARBA" id="ARBA00004167"/>
    </source>
</evidence>
<dbReference type="Proteomes" id="UP000325440">
    <property type="component" value="Unassembled WGS sequence"/>
</dbReference>
<dbReference type="AlphaFoldDB" id="A0A5E4MK02"/>
<feature type="non-terminal residue" evidence="5">
    <location>
        <position position="602"/>
    </location>
</feature>
<dbReference type="GO" id="GO:0046513">
    <property type="term" value="P:ceramide biosynthetic process"/>
    <property type="evidence" value="ECO:0007669"/>
    <property type="project" value="TreeGrafter"/>
</dbReference>
<keyword evidence="6" id="KW-1185">Reference proteome</keyword>
<name>A0A5E4MK02_9HEMI</name>
<evidence type="ECO:0000256" key="2">
    <source>
        <dbReference type="ARBA" id="ARBA00022692"/>
    </source>
</evidence>
<keyword evidence="2" id="KW-0812">Transmembrane</keyword>
<keyword evidence="4" id="KW-0472">Membrane</keyword>
<dbReference type="GO" id="GO:0016020">
    <property type="term" value="C:membrane"/>
    <property type="evidence" value="ECO:0007669"/>
    <property type="project" value="UniProtKB-SubCell"/>
</dbReference>
<sequence length="602" mass="70752">MQSSMYDYISPVFGNHENSSSHSFSTTESSVHNLLSPCGSLTEHIQTITNYINEADEKDLYNFFVDLVYQIFGHGPMTGWSLDKLKMKKLNDQFSYGESDSVYQFLCCNGYIFKLCYKLLPNSSIKFNIFFNDIPIGLRQKIENSIGHSYYGSRFLYPIDSNKPIGLGLNTFEYYMFHFALYGLKLTENDVSYLDDIKQESSVYKLLCLNYLQYFLPLENSASKILPKLPFNVLSTNTNQKQFTSPSSSLCFLKKELYCTDKSDKVECSWIVKSEATWRSELVAFFLVDIWLNYNIISLVPSIKLNVLIRCLIKHFHLYSNRAKQQPIDDLKSILIVRHGVSIYRYLSYYMINWPQDFSFRILLEIWLCYIQPWRYDGFNNQTFSITESEMSNKWRVFIMKNLLCYTKLFYLAIKRFNCVDICTPKYSIMIFRFLKIFTHPYLLRILLDIENLLTQKQYTEVDAIVADYLAEAEGPLYKYEPMFSENRISEYTLFVTKLHNTLDHINFKLNQFQKENMDSSSMVEKIFSLRNQKMSEYSVTQWEDLRTNIQSSLFYIKHIFNVNAVPLSMDLDSQSVSSFDSSHNVSGIIRKNNLLIQSFKR</sequence>
<proteinExistence type="predicted"/>
<evidence type="ECO:0000313" key="6">
    <source>
        <dbReference type="Proteomes" id="UP000325440"/>
    </source>
</evidence>
<dbReference type="PANTHER" id="PTHR12988">
    <property type="entry name" value="SPHINGOMYELIN PHOSPHODIESTERASE 4"/>
    <property type="match status" value="1"/>
</dbReference>
<protein>
    <submittedName>
        <fullName evidence="5">Sphingomyelin phosphodiesterase 4</fullName>
    </submittedName>
</protein>